<dbReference type="InterPro" id="IPR003959">
    <property type="entry name" value="ATPase_AAA_core"/>
</dbReference>
<dbReference type="Pfam" id="PF13304">
    <property type="entry name" value="AAA_21"/>
    <property type="match status" value="1"/>
</dbReference>
<accession>A0A212RQ45</accession>
<sequence length="374" mass="42131">MARPPVVQRIELHRFRGIESGSVPLAPFTVLLGLNGSGKTAVLEALYLAANPREGELIVENQDPVGRSPLRHVFRRHGYPALETADLEGRLDLTTQKEKKEEEGATGIFHIAQLVLNRPRWLNYRSANSSEIRLISPHTEMTRSRWEQMLRAALMDPETGEEVEQHLWFGEDGAPPIFEAGRDRWIADRLREIYALNPLRLSGGKGGGPGETTVWAIFEHGSAVPIPGMGDGIQAAFRALCMLAILPEGLFLWDEPEAHQHADAIPRLMQAMVDTLAERDGLQIVLATQSLEILKALRDIFMERSDQEVFSMVFLRRDERTGKLESPSFSLEDLDLMLQTDRDPRTLLFGRQTPERLGISDEALQEILKLFPHR</sequence>
<dbReference type="GO" id="GO:0016887">
    <property type="term" value="F:ATP hydrolysis activity"/>
    <property type="evidence" value="ECO:0007669"/>
    <property type="project" value="InterPro"/>
</dbReference>
<dbReference type="RefSeq" id="WP_088572320.1">
    <property type="nucleotide sequence ID" value="NZ_FYEK01000075.1"/>
</dbReference>
<evidence type="ECO:0000313" key="2">
    <source>
        <dbReference type="EMBL" id="SNB74690.1"/>
    </source>
</evidence>
<evidence type="ECO:0000259" key="1">
    <source>
        <dbReference type="Pfam" id="PF13304"/>
    </source>
</evidence>
<keyword evidence="3" id="KW-1185">Reference proteome</keyword>
<dbReference type="Gene3D" id="3.40.50.300">
    <property type="entry name" value="P-loop containing nucleotide triphosphate hydrolases"/>
    <property type="match status" value="1"/>
</dbReference>
<feature type="domain" description="ATPase AAA-type core" evidence="1">
    <location>
        <begin position="189"/>
        <end position="294"/>
    </location>
</feature>
<dbReference type="OrthoDB" id="148252at2"/>
<dbReference type="InParanoid" id="A0A212RQ45"/>
<dbReference type="CDD" id="cd00267">
    <property type="entry name" value="ABC_ATPase"/>
    <property type="match status" value="1"/>
</dbReference>
<organism evidence="2 3">
    <name type="scientific">Thermoflexus hugenholtzii JAD2</name>
    <dbReference type="NCBI Taxonomy" id="877466"/>
    <lineage>
        <taxon>Bacteria</taxon>
        <taxon>Bacillati</taxon>
        <taxon>Chloroflexota</taxon>
        <taxon>Thermoflexia</taxon>
        <taxon>Thermoflexales</taxon>
        <taxon>Thermoflexaceae</taxon>
        <taxon>Thermoflexus</taxon>
    </lineage>
</organism>
<dbReference type="PANTHER" id="PTHR43581:SF2">
    <property type="entry name" value="EXCINUCLEASE ATPASE SUBUNIT"/>
    <property type="match status" value="1"/>
</dbReference>
<reference evidence="3" key="1">
    <citation type="submission" date="2017-06" db="EMBL/GenBank/DDBJ databases">
        <authorList>
            <person name="Varghese N."/>
            <person name="Submissions S."/>
        </authorList>
    </citation>
    <scope>NUCLEOTIDE SEQUENCE [LARGE SCALE GENOMIC DNA]</scope>
    <source>
        <strain evidence="3">JAD2</strain>
    </source>
</reference>
<dbReference type="InterPro" id="IPR051396">
    <property type="entry name" value="Bact_Antivir_Def_Nuclease"/>
</dbReference>
<name>A0A212RQ45_9CHLR</name>
<dbReference type="GO" id="GO:0005524">
    <property type="term" value="F:ATP binding"/>
    <property type="evidence" value="ECO:0007669"/>
    <property type="project" value="InterPro"/>
</dbReference>
<protein>
    <submittedName>
        <fullName evidence="2">Predicted ATPase</fullName>
    </submittedName>
</protein>
<gene>
    <name evidence="2" type="ORF">SAMN02746019_00017940</name>
</gene>
<dbReference type="InterPro" id="IPR027417">
    <property type="entry name" value="P-loop_NTPase"/>
</dbReference>
<dbReference type="Pfam" id="PF11398">
    <property type="entry name" value="DUF2813"/>
    <property type="match status" value="1"/>
</dbReference>
<dbReference type="EMBL" id="FYEK01000075">
    <property type="protein sequence ID" value="SNB74690.1"/>
    <property type="molecule type" value="Genomic_DNA"/>
</dbReference>
<dbReference type="PANTHER" id="PTHR43581">
    <property type="entry name" value="ATP/GTP PHOSPHATASE"/>
    <property type="match status" value="1"/>
</dbReference>
<evidence type="ECO:0000313" key="3">
    <source>
        <dbReference type="Proteomes" id="UP000197025"/>
    </source>
</evidence>
<dbReference type="AlphaFoldDB" id="A0A212RQ45"/>
<proteinExistence type="predicted"/>
<dbReference type="SUPFAM" id="SSF52540">
    <property type="entry name" value="P-loop containing nucleoside triphosphate hydrolases"/>
    <property type="match status" value="1"/>
</dbReference>
<dbReference type="InterPro" id="IPR022602">
    <property type="entry name" value="DUF2813"/>
</dbReference>
<dbReference type="Proteomes" id="UP000197025">
    <property type="component" value="Unassembled WGS sequence"/>
</dbReference>